<evidence type="ECO:0000256" key="7">
    <source>
        <dbReference type="ARBA" id="ARBA00022723"/>
    </source>
</evidence>
<evidence type="ECO:0000259" key="15">
    <source>
        <dbReference type="Pfam" id="PF17900"/>
    </source>
</evidence>
<feature type="signal peptide" evidence="13">
    <location>
        <begin position="1"/>
        <end position="20"/>
    </location>
</feature>
<dbReference type="InterPro" id="IPR045357">
    <property type="entry name" value="Aminopeptidase_N-like_N"/>
</dbReference>
<evidence type="ECO:0000259" key="14">
    <source>
        <dbReference type="Pfam" id="PF01433"/>
    </source>
</evidence>
<dbReference type="SUPFAM" id="SSF63737">
    <property type="entry name" value="Leukotriene A4 hydrolase N-terminal domain"/>
    <property type="match status" value="1"/>
</dbReference>
<keyword evidence="7" id="KW-0479">Metal-binding</keyword>
<protein>
    <recommendedName>
        <fullName evidence="5">Aminopeptidase N</fullName>
        <ecNumber evidence="4">3.4.11.2</ecNumber>
    </recommendedName>
    <alternativeName>
        <fullName evidence="11">Alanine aminopeptidase</fullName>
    </alternativeName>
    <alternativeName>
        <fullName evidence="12">Lysyl aminopeptidase</fullName>
    </alternativeName>
</protein>
<dbReference type="EMBL" id="JBIAZU010000001">
    <property type="protein sequence ID" value="MFF5289238.1"/>
    <property type="molecule type" value="Genomic_DNA"/>
</dbReference>
<dbReference type="Pfam" id="PF17900">
    <property type="entry name" value="Peptidase_M1_N"/>
    <property type="match status" value="1"/>
</dbReference>
<keyword evidence="9" id="KW-0862">Zinc</keyword>
<evidence type="ECO:0000313" key="16">
    <source>
        <dbReference type="EMBL" id="MFF5289238.1"/>
    </source>
</evidence>
<evidence type="ECO:0000256" key="10">
    <source>
        <dbReference type="ARBA" id="ARBA00023049"/>
    </source>
</evidence>
<dbReference type="SUPFAM" id="SSF55486">
    <property type="entry name" value="Metalloproteases ('zincins'), catalytic domain"/>
    <property type="match status" value="1"/>
</dbReference>
<dbReference type="PANTHER" id="PTHR11533">
    <property type="entry name" value="PROTEASE M1 ZINC METALLOPROTEASE"/>
    <property type="match status" value="1"/>
</dbReference>
<feature type="chain" id="PRO_5047227893" description="Aminopeptidase N" evidence="13">
    <location>
        <begin position="21"/>
        <end position="479"/>
    </location>
</feature>
<dbReference type="InterPro" id="IPR001930">
    <property type="entry name" value="Peptidase_M1"/>
</dbReference>
<evidence type="ECO:0000256" key="3">
    <source>
        <dbReference type="ARBA" id="ARBA00010136"/>
    </source>
</evidence>
<evidence type="ECO:0000256" key="6">
    <source>
        <dbReference type="ARBA" id="ARBA00022670"/>
    </source>
</evidence>
<dbReference type="Proteomes" id="UP001602245">
    <property type="component" value="Unassembled WGS sequence"/>
</dbReference>
<keyword evidence="16" id="KW-0031">Aminopeptidase</keyword>
<comment type="catalytic activity">
    <reaction evidence="1">
        <text>Release of an N-terminal amino acid, Xaa-|-Yaa- from a peptide, amide or arylamide. Xaa is preferably Ala, but may be most amino acids including Pro (slow action). When a terminal hydrophobic residue is followed by a prolyl residue, the two may be released as an intact Xaa-Pro dipeptide.</text>
        <dbReference type="EC" id="3.4.11.2"/>
    </reaction>
</comment>
<feature type="domain" description="Aminopeptidase N-like N-terminal" evidence="15">
    <location>
        <begin position="54"/>
        <end position="225"/>
    </location>
</feature>
<dbReference type="Gene3D" id="2.60.40.1730">
    <property type="entry name" value="tricorn interacting facor f3 domain"/>
    <property type="match status" value="1"/>
</dbReference>
<feature type="domain" description="Peptidase M1 membrane alanine aminopeptidase" evidence="14">
    <location>
        <begin position="316"/>
        <end position="462"/>
    </location>
</feature>
<dbReference type="PANTHER" id="PTHR11533:SF297">
    <property type="entry name" value="AMINOPEPTIDASE N"/>
    <property type="match status" value="1"/>
</dbReference>
<evidence type="ECO:0000256" key="1">
    <source>
        <dbReference type="ARBA" id="ARBA00000098"/>
    </source>
</evidence>
<dbReference type="EC" id="3.4.11.2" evidence="4"/>
<comment type="cofactor">
    <cofactor evidence="2">
        <name>Zn(2+)</name>
        <dbReference type="ChEBI" id="CHEBI:29105"/>
    </cofactor>
</comment>
<proteinExistence type="inferred from homology"/>
<sequence length="479" mass="52180">MARKLALALVLVVSTSVVLAGTPADASSSPATPGAVGAGDPYYPLDGNGGYDVKHYDLAIRYAPSSDALAGVVTIRAVATQRLSAFNLDLDGLTIRSVTVDGRPAKWSRDATELTVTPRRSLGKGHVFDTRIVYDGVPKVIRDPDLGDGGAFTTDDGVVILGEPDVAQAWFPSNDHPSDKASFSIALTVPKDLQAISNGVPAGRSTARGWSTWRWEQREPMATYLAMAAIGKFDVTSYRKNGIQFLDAIDPALPAETYARVAKSFAREPEILRFLSGCFGPYPFRGAGGIVDADGEWDYALENQGRPIYTPQDFDTQEDGDSVVVHELAHQWYGDSVALERWRGIWLNEGFASYAEWLWSEHEGLETAQQIFDRRYATPATSSLWKSKVADPGPPNLFIGAVYNRGAMTLHALRLTVGDQKFFRILRSWAQIHRNGNVTTEEFIALAEHISGRDLGALFTAWLYTPSKPALPVATSRAG</sequence>
<dbReference type="Gene3D" id="1.10.390.10">
    <property type="entry name" value="Neutral Protease Domain 2"/>
    <property type="match status" value="1"/>
</dbReference>
<evidence type="ECO:0000256" key="13">
    <source>
        <dbReference type="SAM" id="SignalP"/>
    </source>
</evidence>
<evidence type="ECO:0000256" key="4">
    <source>
        <dbReference type="ARBA" id="ARBA00012564"/>
    </source>
</evidence>
<dbReference type="InterPro" id="IPR027268">
    <property type="entry name" value="Peptidase_M4/M1_CTD_sf"/>
</dbReference>
<dbReference type="RefSeq" id="WP_020509581.1">
    <property type="nucleotide sequence ID" value="NZ_JBIAZU010000001.1"/>
</dbReference>
<comment type="similarity">
    <text evidence="3">Belongs to the peptidase M1 family.</text>
</comment>
<dbReference type="CDD" id="cd09603">
    <property type="entry name" value="M1_APN_like"/>
    <property type="match status" value="1"/>
</dbReference>
<evidence type="ECO:0000256" key="9">
    <source>
        <dbReference type="ARBA" id="ARBA00022833"/>
    </source>
</evidence>
<evidence type="ECO:0000256" key="12">
    <source>
        <dbReference type="ARBA" id="ARBA00031533"/>
    </source>
</evidence>
<organism evidence="16 17">
    <name type="scientific">Paractinoplanes globisporus</name>
    <dbReference type="NCBI Taxonomy" id="113565"/>
    <lineage>
        <taxon>Bacteria</taxon>
        <taxon>Bacillati</taxon>
        <taxon>Actinomycetota</taxon>
        <taxon>Actinomycetes</taxon>
        <taxon>Micromonosporales</taxon>
        <taxon>Micromonosporaceae</taxon>
        <taxon>Paractinoplanes</taxon>
    </lineage>
</organism>
<comment type="caution">
    <text evidence="16">The sequence shown here is derived from an EMBL/GenBank/DDBJ whole genome shotgun (WGS) entry which is preliminary data.</text>
</comment>
<keyword evidence="6" id="KW-0645">Protease</keyword>
<keyword evidence="8 16" id="KW-0378">Hydrolase</keyword>
<accession>A0ABW6W8A6</accession>
<evidence type="ECO:0000256" key="5">
    <source>
        <dbReference type="ARBA" id="ARBA00015611"/>
    </source>
</evidence>
<dbReference type="InterPro" id="IPR050344">
    <property type="entry name" value="Peptidase_M1_aminopeptidases"/>
</dbReference>
<evidence type="ECO:0000256" key="8">
    <source>
        <dbReference type="ARBA" id="ARBA00022801"/>
    </source>
</evidence>
<evidence type="ECO:0000256" key="2">
    <source>
        <dbReference type="ARBA" id="ARBA00001947"/>
    </source>
</evidence>
<keyword evidence="17" id="KW-1185">Reference proteome</keyword>
<name>A0ABW6W8A6_9ACTN</name>
<keyword evidence="10" id="KW-0482">Metalloprotease</keyword>
<dbReference type="InterPro" id="IPR042097">
    <property type="entry name" value="Aminopeptidase_N-like_N_sf"/>
</dbReference>
<evidence type="ECO:0000313" key="17">
    <source>
        <dbReference type="Proteomes" id="UP001602245"/>
    </source>
</evidence>
<reference evidence="16 17" key="1">
    <citation type="submission" date="2024-10" db="EMBL/GenBank/DDBJ databases">
        <title>The Natural Products Discovery Center: Release of the First 8490 Sequenced Strains for Exploring Actinobacteria Biosynthetic Diversity.</title>
        <authorList>
            <person name="Kalkreuter E."/>
            <person name="Kautsar S.A."/>
            <person name="Yang D."/>
            <person name="Bader C.D."/>
            <person name="Teijaro C.N."/>
            <person name="Fluegel L."/>
            <person name="Davis C.M."/>
            <person name="Simpson J.R."/>
            <person name="Lauterbach L."/>
            <person name="Steele A.D."/>
            <person name="Gui C."/>
            <person name="Meng S."/>
            <person name="Li G."/>
            <person name="Viehrig K."/>
            <person name="Ye F."/>
            <person name="Su P."/>
            <person name="Kiefer A.F."/>
            <person name="Nichols A."/>
            <person name="Cepeda A.J."/>
            <person name="Yan W."/>
            <person name="Fan B."/>
            <person name="Jiang Y."/>
            <person name="Adhikari A."/>
            <person name="Zheng C.-J."/>
            <person name="Schuster L."/>
            <person name="Cowan T.M."/>
            <person name="Smanski M.J."/>
            <person name="Chevrette M.G."/>
            <person name="De Carvalho L.P.S."/>
            <person name="Shen B."/>
        </authorList>
    </citation>
    <scope>NUCLEOTIDE SEQUENCE [LARGE SCALE GENOMIC DNA]</scope>
    <source>
        <strain evidence="16 17">NPDC000087</strain>
    </source>
</reference>
<keyword evidence="13" id="KW-0732">Signal</keyword>
<evidence type="ECO:0000256" key="11">
    <source>
        <dbReference type="ARBA" id="ARBA00029811"/>
    </source>
</evidence>
<dbReference type="InterPro" id="IPR014782">
    <property type="entry name" value="Peptidase_M1_dom"/>
</dbReference>
<dbReference type="PRINTS" id="PR00756">
    <property type="entry name" value="ALADIPTASE"/>
</dbReference>
<gene>
    <name evidence="16" type="ORF">ACFY35_07360</name>
</gene>
<dbReference type="Pfam" id="PF01433">
    <property type="entry name" value="Peptidase_M1"/>
    <property type="match status" value="1"/>
</dbReference>
<dbReference type="GO" id="GO:0004177">
    <property type="term" value="F:aminopeptidase activity"/>
    <property type="evidence" value="ECO:0007669"/>
    <property type="project" value="UniProtKB-KW"/>
</dbReference>